<name>A0ABT6ZY27_9ACTN</name>
<dbReference type="Proteomes" id="UP001214441">
    <property type="component" value="Unassembled WGS sequence"/>
</dbReference>
<dbReference type="EMBL" id="JANCPR020000017">
    <property type="protein sequence ID" value="MDJ1133970.1"/>
    <property type="molecule type" value="Genomic_DNA"/>
</dbReference>
<dbReference type="SUPFAM" id="SSF54909">
    <property type="entry name" value="Dimeric alpha+beta barrel"/>
    <property type="match status" value="1"/>
</dbReference>
<comment type="caution">
    <text evidence="2">The sequence shown here is derived from an EMBL/GenBank/DDBJ whole genome shotgun (WGS) entry which is preliminary data.</text>
</comment>
<accession>A0ABT6ZY27</accession>
<gene>
    <name evidence="2" type="ORF">NMN56_018755</name>
</gene>
<proteinExistence type="predicted"/>
<keyword evidence="2" id="KW-0503">Monooxygenase</keyword>
<evidence type="ECO:0000259" key="1">
    <source>
        <dbReference type="PROSITE" id="PS51725"/>
    </source>
</evidence>
<organism evidence="2 3">
    <name type="scientific">Streptomyces iconiensis</name>
    <dbReference type="NCBI Taxonomy" id="1384038"/>
    <lineage>
        <taxon>Bacteria</taxon>
        <taxon>Bacillati</taxon>
        <taxon>Actinomycetota</taxon>
        <taxon>Actinomycetes</taxon>
        <taxon>Kitasatosporales</taxon>
        <taxon>Streptomycetaceae</taxon>
        <taxon>Streptomyces</taxon>
    </lineage>
</organism>
<sequence length="122" mass="13262">MSTGTEGAYRVLLRMQVNPGMEADFEKVWRGSTEAVTGHPACLGQWLSKSTDEEAVYYIVSDWVDEPGFRAFETSEAHLAHRERLHPYRSQGSFNTMYVVAHIQGSAGSAGSAGTAGAAHAR</sequence>
<dbReference type="RefSeq" id="WP_274041595.1">
    <property type="nucleotide sequence ID" value="NZ_JANCPR020000017.1"/>
</dbReference>
<dbReference type="InterPro" id="IPR007138">
    <property type="entry name" value="ABM_dom"/>
</dbReference>
<evidence type="ECO:0000313" key="2">
    <source>
        <dbReference type="EMBL" id="MDJ1133970.1"/>
    </source>
</evidence>
<protein>
    <submittedName>
        <fullName evidence="2">Antibiotic biosynthesis monooxygenase family protein</fullName>
    </submittedName>
</protein>
<dbReference type="Pfam" id="PF03992">
    <property type="entry name" value="ABM"/>
    <property type="match status" value="1"/>
</dbReference>
<keyword evidence="3" id="KW-1185">Reference proteome</keyword>
<dbReference type="GO" id="GO:0004497">
    <property type="term" value="F:monooxygenase activity"/>
    <property type="evidence" value="ECO:0007669"/>
    <property type="project" value="UniProtKB-KW"/>
</dbReference>
<reference evidence="2 3" key="1">
    <citation type="submission" date="2023-05" db="EMBL/GenBank/DDBJ databases">
        <title>Streptantibioticus silvisoli sp. nov., acidotolerant actinomycetes 1 from pine litter.</title>
        <authorList>
            <person name="Swiecimska M."/>
            <person name="Golinska P."/>
            <person name="Sangal V."/>
            <person name="Wachnowicz B."/>
            <person name="Goodfellow M."/>
        </authorList>
    </citation>
    <scope>NUCLEOTIDE SEQUENCE [LARGE SCALE GENOMIC DNA]</scope>
    <source>
        <strain evidence="2 3">DSM 42109</strain>
    </source>
</reference>
<dbReference type="Gene3D" id="3.30.70.100">
    <property type="match status" value="1"/>
</dbReference>
<dbReference type="InterPro" id="IPR011008">
    <property type="entry name" value="Dimeric_a/b-barrel"/>
</dbReference>
<keyword evidence="2" id="KW-0560">Oxidoreductase</keyword>
<evidence type="ECO:0000313" key="3">
    <source>
        <dbReference type="Proteomes" id="UP001214441"/>
    </source>
</evidence>
<feature type="domain" description="ABM" evidence="1">
    <location>
        <begin position="9"/>
        <end position="97"/>
    </location>
</feature>
<dbReference type="PROSITE" id="PS51725">
    <property type="entry name" value="ABM"/>
    <property type="match status" value="1"/>
</dbReference>